<reference evidence="2 3" key="1">
    <citation type="submission" date="2023-03" db="EMBL/GenBank/DDBJ databases">
        <title>WGS of Gossypium arboreum.</title>
        <authorList>
            <person name="Yu D."/>
        </authorList>
    </citation>
    <scope>NUCLEOTIDE SEQUENCE [LARGE SCALE GENOMIC DNA]</scope>
    <source>
        <tissue evidence="2">Leaf</tissue>
    </source>
</reference>
<feature type="compositionally biased region" description="Low complexity" evidence="1">
    <location>
        <begin position="78"/>
        <end position="91"/>
    </location>
</feature>
<name>A0ABR0QTJ0_GOSAR</name>
<feature type="compositionally biased region" description="Polar residues" evidence="1">
    <location>
        <begin position="20"/>
        <end position="29"/>
    </location>
</feature>
<feature type="region of interest" description="Disordered" evidence="1">
    <location>
        <begin position="73"/>
        <end position="131"/>
    </location>
</feature>
<sequence>MARVKTTSKTAEPSGAGSAQPKTLFNSAAQQQQDQYWAYVRSRDLALKRSLQKNFTKLMPEFPIFPATLLPFSDAVDEPTQTTIEEPTQPTSEDPRKKASLNIEKDQEEEKDDTATPATTKGKDLVPPLPPVSLTIQDCDIDCLIDKLMKIDNEGGRNEPQKEEMAV</sequence>
<evidence type="ECO:0000256" key="1">
    <source>
        <dbReference type="SAM" id="MobiDB-lite"/>
    </source>
</evidence>
<dbReference type="EMBL" id="JARKNE010000002">
    <property type="protein sequence ID" value="KAK5842650.1"/>
    <property type="molecule type" value="Genomic_DNA"/>
</dbReference>
<accession>A0ABR0QTJ0</accession>
<gene>
    <name evidence="2" type="ORF">PVK06_005030</name>
</gene>
<evidence type="ECO:0000313" key="3">
    <source>
        <dbReference type="Proteomes" id="UP001358586"/>
    </source>
</evidence>
<feature type="region of interest" description="Disordered" evidence="1">
    <location>
        <begin position="1"/>
        <end position="31"/>
    </location>
</feature>
<comment type="caution">
    <text evidence="2">The sequence shown here is derived from an EMBL/GenBank/DDBJ whole genome shotgun (WGS) entry which is preliminary data.</text>
</comment>
<keyword evidence="3" id="KW-1185">Reference proteome</keyword>
<feature type="compositionally biased region" description="Polar residues" evidence="1">
    <location>
        <begin position="1"/>
        <end position="11"/>
    </location>
</feature>
<dbReference type="Proteomes" id="UP001358586">
    <property type="component" value="Chromosome 2"/>
</dbReference>
<evidence type="ECO:0000313" key="2">
    <source>
        <dbReference type="EMBL" id="KAK5842650.1"/>
    </source>
</evidence>
<organism evidence="2 3">
    <name type="scientific">Gossypium arboreum</name>
    <name type="common">Tree cotton</name>
    <name type="synonym">Gossypium nanking</name>
    <dbReference type="NCBI Taxonomy" id="29729"/>
    <lineage>
        <taxon>Eukaryota</taxon>
        <taxon>Viridiplantae</taxon>
        <taxon>Streptophyta</taxon>
        <taxon>Embryophyta</taxon>
        <taxon>Tracheophyta</taxon>
        <taxon>Spermatophyta</taxon>
        <taxon>Magnoliopsida</taxon>
        <taxon>eudicotyledons</taxon>
        <taxon>Gunneridae</taxon>
        <taxon>Pentapetalae</taxon>
        <taxon>rosids</taxon>
        <taxon>malvids</taxon>
        <taxon>Malvales</taxon>
        <taxon>Malvaceae</taxon>
        <taxon>Malvoideae</taxon>
        <taxon>Gossypium</taxon>
    </lineage>
</organism>
<proteinExistence type="predicted"/>
<protein>
    <submittedName>
        <fullName evidence="2">Uncharacterized protein</fullName>
    </submittedName>
</protein>